<sequence>MEWVFIAIVILFASVLKGLTGFGFALLAMPFLLIFYPAKLVIPVLTLFNLLTSTQIILKIPNLKLNRYTLKIPIWGIIGTLPGVVLLNFVEDRPFKIFVGSMLIIVSFAFLKGFRFRIKDPLRGSVTAGLTSGFLGGFTSISGPPLALFLTSLNVSNDDFRGKFAYFNIATATLALIGYAFSRMLTLETLKITAFQLPIMVFGILIGQKLSRIVSVSLFQKICILITLFSGFMTLFSVLHPLG</sequence>
<evidence type="ECO:0000256" key="2">
    <source>
        <dbReference type="ARBA" id="ARBA00009142"/>
    </source>
</evidence>
<dbReference type="PANTHER" id="PTHR30269:SF38">
    <property type="entry name" value="SULFITE EXPORTER TAUE_SAFE"/>
    <property type="match status" value="1"/>
</dbReference>
<evidence type="ECO:0000256" key="5">
    <source>
        <dbReference type="ARBA" id="ARBA00022692"/>
    </source>
</evidence>
<dbReference type="AlphaFoldDB" id="A0A5M4B444"/>
<dbReference type="InterPro" id="IPR052017">
    <property type="entry name" value="TSUP"/>
</dbReference>
<comment type="subcellular location">
    <subcellularLocation>
        <location evidence="1 8">Cell membrane</location>
        <topology evidence="1 8">Multi-pass membrane protein</topology>
    </subcellularLocation>
</comment>
<keyword evidence="4 8" id="KW-1003">Cell membrane</keyword>
<keyword evidence="5 8" id="KW-0812">Transmembrane</keyword>
<dbReference type="EMBL" id="BLAX01000001">
    <property type="protein sequence ID" value="GET34447.1"/>
    <property type="molecule type" value="Genomic_DNA"/>
</dbReference>
<gene>
    <name evidence="9" type="ORF">PbJCM13498_33100</name>
</gene>
<dbReference type="InterPro" id="IPR002781">
    <property type="entry name" value="TM_pro_TauE-like"/>
</dbReference>
<evidence type="ECO:0000313" key="10">
    <source>
        <dbReference type="Proteomes" id="UP000391834"/>
    </source>
</evidence>
<dbReference type="GO" id="GO:0005886">
    <property type="term" value="C:plasma membrane"/>
    <property type="evidence" value="ECO:0007669"/>
    <property type="project" value="UniProtKB-SubCell"/>
</dbReference>
<evidence type="ECO:0000256" key="4">
    <source>
        <dbReference type="ARBA" id="ARBA00022475"/>
    </source>
</evidence>
<evidence type="ECO:0000256" key="7">
    <source>
        <dbReference type="ARBA" id="ARBA00023136"/>
    </source>
</evidence>
<keyword evidence="7 8" id="KW-0472">Membrane</keyword>
<evidence type="ECO:0000256" key="6">
    <source>
        <dbReference type="ARBA" id="ARBA00022989"/>
    </source>
</evidence>
<accession>A0A5M4B444</accession>
<organism evidence="9 10">
    <name type="scientific">Prolixibacter bellariivorans</name>
    <dbReference type="NCBI Taxonomy" id="314319"/>
    <lineage>
        <taxon>Bacteria</taxon>
        <taxon>Pseudomonadati</taxon>
        <taxon>Bacteroidota</taxon>
        <taxon>Bacteroidia</taxon>
        <taxon>Marinilabiliales</taxon>
        <taxon>Prolixibacteraceae</taxon>
        <taxon>Prolixibacter</taxon>
    </lineage>
</organism>
<dbReference type="RefSeq" id="WP_027585673.1">
    <property type="nucleotide sequence ID" value="NZ_BLAX01000001.1"/>
</dbReference>
<keyword evidence="6 8" id="KW-1133">Transmembrane helix</keyword>
<evidence type="ECO:0000313" key="9">
    <source>
        <dbReference type="EMBL" id="GET34447.1"/>
    </source>
</evidence>
<reference evidence="9 10" key="1">
    <citation type="submission" date="2019-10" db="EMBL/GenBank/DDBJ databases">
        <title>Prolixibacter strains distinguished by the presence of nitrate reductase genes were adept at nitrate-dependent anaerobic corrosion of metallic iron and carbon steel.</title>
        <authorList>
            <person name="Iino T."/>
            <person name="Shono N."/>
            <person name="Ito K."/>
            <person name="Nakamura R."/>
            <person name="Sueoka K."/>
            <person name="Harayama S."/>
            <person name="Ohkuma M."/>
        </authorList>
    </citation>
    <scope>NUCLEOTIDE SEQUENCE [LARGE SCALE GENOMIC DNA]</scope>
    <source>
        <strain evidence="9 10">JCM 13498</strain>
    </source>
</reference>
<proteinExistence type="inferred from homology"/>
<feature type="transmembrane region" description="Helical" evidence="8">
    <location>
        <begin position="164"/>
        <end position="182"/>
    </location>
</feature>
<feature type="transmembrane region" description="Helical" evidence="8">
    <location>
        <begin position="95"/>
        <end position="114"/>
    </location>
</feature>
<feature type="transmembrane region" description="Helical" evidence="8">
    <location>
        <begin position="218"/>
        <end position="239"/>
    </location>
</feature>
<keyword evidence="10" id="KW-1185">Reference proteome</keyword>
<name>A0A5M4B444_9BACT</name>
<feature type="transmembrane region" description="Helical" evidence="8">
    <location>
        <begin position="189"/>
        <end position="206"/>
    </location>
</feature>
<keyword evidence="3" id="KW-0813">Transport</keyword>
<feature type="transmembrane region" description="Helical" evidence="8">
    <location>
        <begin position="31"/>
        <end position="51"/>
    </location>
</feature>
<dbReference type="Proteomes" id="UP000391834">
    <property type="component" value="Unassembled WGS sequence"/>
</dbReference>
<dbReference type="OrthoDB" id="7843147at2"/>
<comment type="caution">
    <text evidence="9">The sequence shown here is derived from an EMBL/GenBank/DDBJ whole genome shotgun (WGS) entry which is preliminary data.</text>
</comment>
<dbReference type="PANTHER" id="PTHR30269">
    <property type="entry name" value="TRANSMEMBRANE PROTEIN YFCA"/>
    <property type="match status" value="1"/>
</dbReference>
<evidence type="ECO:0000256" key="1">
    <source>
        <dbReference type="ARBA" id="ARBA00004651"/>
    </source>
</evidence>
<comment type="similarity">
    <text evidence="2 8">Belongs to the 4-toluene sulfonate uptake permease (TSUP) (TC 2.A.102) family.</text>
</comment>
<dbReference type="Pfam" id="PF01925">
    <property type="entry name" value="TauE"/>
    <property type="match status" value="1"/>
</dbReference>
<evidence type="ECO:0000256" key="3">
    <source>
        <dbReference type="ARBA" id="ARBA00022448"/>
    </source>
</evidence>
<evidence type="ECO:0000256" key="8">
    <source>
        <dbReference type="RuleBase" id="RU363041"/>
    </source>
</evidence>
<feature type="transmembrane region" description="Helical" evidence="8">
    <location>
        <begin position="72"/>
        <end position="89"/>
    </location>
</feature>
<feature type="transmembrane region" description="Helical" evidence="8">
    <location>
        <begin position="126"/>
        <end position="152"/>
    </location>
</feature>
<protein>
    <recommendedName>
        <fullName evidence="8">Probable membrane transporter protein</fullName>
    </recommendedName>
</protein>